<evidence type="ECO:0000259" key="17">
    <source>
        <dbReference type="PROSITE" id="PS50206"/>
    </source>
</evidence>
<evidence type="ECO:0000256" key="4">
    <source>
        <dbReference type="ARBA" id="ARBA00022723"/>
    </source>
</evidence>
<dbReference type="InterPro" id="IPR006293">
    <property type="entry name" value="DNA_helicase_ATP-dep_RecQ_bac"/>
</dbReference>
<evidence type="ECO:0000256" key="13">
    <source>
        <dbReference type="ARBA" id="ARBA00023204"/>
    </source>
</evidence>
<keyword evidence="9" id="KW-0862">Zinc</keyword>
<dbReference type="RefSeq" id="WP_379041775.1">
    <property type="nucleotide sequence ID" value="NZ_JBHSKW010000018.1"/>
</dbReference>
<dbReference type="Pfam" id="PF16124">
    <property type="entry name" value="RecQ_Zn_bind"/>
    <property type="match status" value="1"/>
</dbReference>
<proteinExistence type="inferred from homology"/>
<evidence type="ECO:0000256" key="8">
    <source>
        <dbReference type="ARBA" id="ARBA00022806"/>
    </source>
</evidence>
<dbReference type="Gene3D" id="1.10.10.10">
    <property type="entry name" value="Winged helix-like DNA-binding domain superfamily/Winged helix DNA-binding domain"/>
    <property type="match status" value="1"/>
</dbReference>
<dbReference type="SMART" id="SM00490">
    <property type="entry name" value="HELICc"/>
    <property type="match status" value="1"/>
</dbReference>
<feature type="domain" description="HRDC" evidence="18">
    <location>
        <begin position="521"/>
        <end position="601"/>
    </location>
</feature>
<dbReference type="GO" id="GO:0004386">
    <property type="term" value="F:helicase activity"/>
    <property type="evidence" value="ECO:0007669"/>
    <property type="project" value="UniProtKB-KW"/>
</dbReference>
<dbReference type="SMART" id="SM00341">
    <property type="entry name" value="HRDC"/>
    <property type="match status" value="1"/>
</dbReference>
<dbReference type="SUPFAM" id="SSF46785">
    <property type="entry name" value="Winged helix' DNA-binding domain"/>
    <property type="match status" value="1"/>
</dbReference>
<comment type="cofactor">
    <cofactor evidence="1">
        <name>Mg(2+)</name>
        <dbReference type="ChEBI" id="CHEBI:18420"/>
    </cofactor>
</comment>
<comment type="caution">
    <text evidence="21">The sequence shown here is derived from an EMBL/GenBank/DDBJ whole genome shotgun (WGS) entry which is preliminary data.</text>
</comment>
<keyword evidence="5" id="KW-0547">Nucleotide-binding</keyword>
<dbReference type="Pfam" id="PF00270">
    <property type="entry name" value="DEAD"/>
    <property type="match status" value="1"/>
</dbReference>
<evidence type="ECO:0000256" key="10">
    <source>
        <dbReference type="ARBA" id="ARBA00022840"/>
    </source>
</evidence>
<evidence type="ECO:0000256" key="3">
    <source>
        <dbReference type="ARBA" id="ARBA00005446"/>
    </source>
</evidence>
<dbReference type="SUPFAM" id="SSF47819">
    <property type="entry name" value="HRDC-like"/>
    <property type="match status" value="1"/>
</dbReference>
<dbReference type="PANTHER" id="PTHR13710:SF105">
    <property type="entry name" value="ATP-DEPENDENT DNA HELICASE Q1"/>
    <property type="match status" value="1"/>
</dbReference>
<dbReference type="InterPro" id="IPR036388">
    <property type="entry name" value="WH-like_DNA-bd_sf"/>
</dbReference>
<evidence type="ECO:0000256" key="6">
    <source>
        <dbReference type="ARBA" id="ARBA00022763"/>
    </source>
</evidence>
<dbReference type="InterPro" id="IPR011545">
    <property type="entry name" value="DEAD/DEAH_box_helicase_dom"/>
</dbReference>
<dbReference type="EC" id="5.6.2.4" evidence="16"/>
<keyword evidence="10" id="KW-0067">ATP-binding</keyword>
<comment type="cofactor">
    <cofactor evidence="2">
        <name>Zn(2+)</name>
        <dbReference type="ChEBI" id="CHEBI:29105"/>
    </cofactor>
</comment>
<keyword evidence="7" id="KW-0378">Hydrolase</keyword>
<evidence type="ECO:0000259" key="18">
    <source>
        <dbReference type="PROSITE" id="PS50967"/>
    </source>
</evidence>
<dbReference type="EMBL" id="JBHULV010000014">
    <property type="protein sequence ID" value="MFD2731006.1"/>
    <property type="molecule type" value="Genomic_DNA"/>
</dbReference>
<dbReference type="SUPFAM" id="SSF52540">
    <property type="entry name" value="P-loop containing nucleoside triphosphate hydrolases"/>
    <property type="match status" value="1"/>
</dbReference>
<evidence type="ECO:0000256" key="12">
    <source>
        <dbReference type="ARBA" id="ARBA00023172"/>
    </source>
</evidence>
<dbReference type="InterPro" id="IPR010997">
    <property type="entry name" value="HRDC-like_sf"/>
</dbReference>
<dbReference type="SMART" id="SM00487">
    <property type="entry name" value="DEXDc"/>
    <property type="match status" value="1"/>
</dbReference>
<dbReference type="PROSITE" id="PS50967">
    <property type="entry name" value="HRDC"/>
    <property type="match status" value="1"/>
</dbReference>
<gene>
    <name evidence="21" type="primary">recQ</name>
    <name evidence="21" type="ORF">ACFSSE_04755</name>
</gene>
<keyword evidence="14" id="KW-0413">Isomerase</keyword>
<dbReference type="Pfam" id="PF14493">
    <property type="entry name" value="HTH_40"/>
    <property type="match status" value="1"/>
</dbReference>
<dbReference type="SMART" id="SM00956">
    <property type="entry name" value="RQC"/>
    <property type="match status" value="1"/>
</dbReference>
<dbReference type="InterPro" id="IPR032284">
    <property type="entry name" value="RecQ_Zn-bd"/>
</dbReference>
<dbReference type="NCBIfam" id="TIGR00614">
    <property type="entry name" value="recQ_fam"/>
    <property type="match status" value="1"/>
</dbReference>
<dbReference type="Pfam" id="PF00271">
    <property type="entry name" value="Helicase_C"/>
    <property type="match status" value="1"/>
</dbReference>
<evidence type="ECO:0000259" key="20">
    <source>
        <dbReference type="PROSITE" id="PS51194"/>
    </source>
</evidence>
<dbReference type="PROSITE" id="PS51192">
    <property type="entry name" value="HELICASE_ATP_BIND_1"/>
    <property type="match status" value="1"/>
</dbReference>
<dbReference type="Pfam" id="PF00570">
    <property type="entry name" value="HRDC"/>
    <property type="match status" value="1"/>
</dbReference>
<evidence type="ECO:0000313" key="22">
    <source>
        <dbReference type="Proteomes" id="UP001597546"/>
    </source>
</evidence>
<dbReference type="InterPro" id="IPR001650">
    <property type="entry name" value="Helicase_C-like"/>
</dbReference>
<dbReference type="InterPro" id="IPR014001">
    <property type="entry name" value="Helicase_ATP-bd"/>
</dbReference>
<evidence type="ECO:0000256" key="15">
    <source>
        <dbReference type="ARBA" id="ARBA00034617"/>
    </source>
</evidence>
<feature type="domain" description="Rhodanese" evidence="17">
    <location>
        <begin position="212"/>
        <end position="267"/>
    </location>
</feature>
<dbReference type="InterPro" id="IPR001763">
    <property type="entry name" value="Rhodanese-like_dom"/>
</dbReference>
<dbReference type="CDD" id="cd18794">
    <property type="entry name" value="SF2_C_RecQ"/>
    <property type="match status" value="1"/>
</dbReference>
<keyword evidence="8 21" id="KW-0347">Helicase</keyword>
<protein>
    <recommendedName>
        <fullName evidence="16">DNA helicase RecQ</fullName>
        <ecNumber evidence="16">5.6.2.4</ecNumber>
    </recommendedName>
</protein>
<sequence length="702" mass="79449">MLAPNKLLKKHFGYDKFRPQQEEIIEKVLSNADALVLMPTGGGKSLCFQIPALMLMGTAIVVSPLISLMKDQVDALNNNGIAAAFLNSSQTFEQQQYILDACHNQQIKLLYVSPEKLISDINIISQACNISLFAIDEAHCISSWGHDFRPEYTQLGFLRERFAHVPFIALTATADKVTRRDIMKQLKLKNPQVFLSSFDRKNLSLDVRIGVKPKEKIKEIIDFIGTRKNESGIIYCLSRKKCEEAYEALANAGISAMYYHAGMNSEIRATVQERFIKDELQVVCATVAFGMGIDKSNVRWVIHYNLPKNMEGYYQEIGRAGRDGLPSETILYYNYADMMLLNKFASEGTQADVNLEKLKRIQNYAEADSCRRKILLNYFSENLTENCGNCDVCENPRKHFDGTIMVQKALSAIVRTNQKEGANMIIDVLRGSKRQEIVAAGYDKIKTHGAGAEIPAFDWQRYMMQMLNIGVLEMAYDENFALRMTALGKEILYNNQKVELTVLQTLIPLEQTIKTKRTQAISPDEELFNKLRAVRSKFASQENVPAYVIFSDATLKEMAQEKPITDADLLLIGGVGEHKLEKYGQAFLNAIIDFNPNSGIKKTSTFQETLALYKQNIAVEEIARIRSTALPTVFSHIAQLYINGDIDQLSQFVTEDEVMQVREAVQKIGETKAMKPIFEYLKEGVAYYKIRLALAILEKRRQ</sequence>
<evidence type="ECO:0000259" key="19">
    <source>
        <dbReference type="PROSITE" id="PS51192"/>
    </source>
</evidence>
<evidence type="ECO:0000256" key="11">
    <source>
        <dbReference type="ARBA" id="ARBA00023125"/>
    </source>
</evidence>
<dbReference type="InterPro" id="IPR029491">
    <property type="entry name" value="Helicase_HTH"/>
</dbReference>
<dbReference type="PANTHER" id="PTHR13710">
    <property type="entry name" value="DNA HELICASE RECQ FAMILY MEMBER"/>
    <property type="match status" value="1"/>
</dbReference>
<dbReference type="PROSITE" id="PS50206">
    <property type="entry name" value="RHODANESE_3"/>
    <property type="match status" value="1"/>
</dbReference>
<evidence type="ECO:0000256" key="16">
    <source>
        <dbReference type="NCBIfam" id="TIGR01389"/>
    </source>
</evidence>
<dbReference type="CDD" id="cd17920">
    <property type="entry name" value="DEXHc_RecQ"/>
    <property type="match status" value="1"/>
</dbReference>
<evidence type="ECO:0000256" key="5">
    <source>
        <dbReference type="ARBA" id="ARBA00022741"/>
    </source>
</evidence>
<accession>A0ABW5TP05</accession>
<feature type="domain" description="Helicase C-terminal" evidence="20">
    <location>
        <begin position="216"/>
        <end position="365"/>
    </location>
</feature>
<keyword evidence="4" id="KW-0479">Metal-binding</keyword>
<dbReference type="InterPro" id="IPR002121">
    <property type="entry name" value="HRDC_dom"/>
</dbReference>
<dbReference type="Gene3D" id="3.40.50.300">
    <property type="entry name" value="P-loop containing nucleotide triphosphate hydrolases"/>
    <property type="match status" value="2"/>
</dbReference>
<keyword evidence="11" id="KW-0238">DNA-binding</keyword>
<keyword evidence="22" id="KW-1185">Reference proteome</keyword>
<dbReference type="Gene3D" id="1.10.150.80">
    <property type="entry name" value="HRDC domain"/>
    <property type="match status" value="1"/>
</dbReference>
<dbReference type="InterPro" id="IPR036390">
    <property type="entry name" value="WH_DNA-bd_sf"/>
</dbReference>
<comment type="catalytic activity">
    <reaction evidence="15">
        <text>Couples ATP hydrolysis with the unwinding of duplex DNA by translocating in the 3'-5' direction.</text>
        <dbReference type="EC" id="5.6.2.4"/>
    </reaction>
</comment>
<evidence type="ECO:0000256" key="14">
    <source>
        <dbReference type="ARBA" id="ARBA00023235"/>
    </source>
</evidence>
<dbReference type="InterPro" id="IPR018982">
    <property type="entry name" value="RQC_domain"/>
</dbReference>
<keyword evidence="12" id="KW-0233">DNA recombination</keyword>
<feature type="domain" description="Helicase ATP-binding" evidence="19">
    <location>
        <begin position="25"/>
        <end position="192"/>
    </location>
</feature>
<evidence type="ECO:0000256" key="2">
    <source>
        <dbReference type="ARBA" id="ARBA00001947"/>
    </source>
</evidence>
<dbReference type="InterPro" id="IPR027417">
    <property type="entry name" value="P-loop_NTPase"/>
</dbReference>
<keyword evidence="6" id="KW-0227">DNA damage</keyword>
<dbReference type="InterPro" id="IPR004589">
    <property type="entry name" value="DNA_helicase_ATP-dep_RecQ"/>
</dbReference>
<keyword evidence="13" id="KW-0234">DNA repair</keyword>
<dbReference type="NCBIfam" id="TIGR01389">
    <property type="entry name" value="recQ"/>
    <property type="match status" value="1"/>
</dbReference>
<dbReference type="PROSITE" id="PS51194">
    <property type="entry name" value="HELICASE_CTER"/>
    <property type="match status" value="1"/>
</dbReference>
<dbReference type="Proteomes" id="UP001597546">
    <property type="component" value="Unassembled WGS sequence"/>
</dbReference>
<evidence type="ECO:0000256" key="7">
    <source>
        <dbReference type="ARBA" id="ARBA00022801"/>
    </source>
</evidence>
<evidence type="ECO:0000256" key="9">
    <source>
        <dbReference type="ARBA" id="ARBA00022833"/>
    </source>
</evidence>
<organism evidence="21 22">
    <name type="scientific">Pedobacter alpinus</name>
    <dbReference type="NCBI Taxonomy" id="1590643"/>
    <lineage>
        <taxon>Bacteria</taxon>
        <taxon>Pseudomonadati</taxon>
        <taxon>Bacteroidota</taxon>
        <taxon>Sphingobacteriia</taxon>
        <taxon>Sphingobacteriales</taxon>
        <taxon>Sphingobacteriaceae</taxon>
        <taxon>Pedobacter</taxon>
    </lineage>
</organism>
<dbReference type="Pfam" id="PF09382">
    <property type="entry name" value="RQC"/>
    <property type="match status" value="1"/>
</dbReference>
<comment type="similarity">
    <text evidence="3">Belongs to the helicase family. RecQ subfamily.</text>
</comment>
<evidence type="ECO:0000256" key="1">
    <source>
        <dbReference type="ARBA" id="ARBA00001946"/>
    </source>
</evidence>
<name>A0ABW5TP05_9SPHI</name>
<dbReference type="InterPro" id="IPR044876">
    <property type="entry name" value="HRDC_dom_sf"/>
</dbReference>
<reference evidence="22" key="1">
    <citation type="journal article" date="2019" name="Int. J. Syst. Evol. Microbiol.">
        <title>The Global Catalogue of Microorganisms (GCM) 10K type strain sequencing project: providing services to taxonomists for standard genome sequencing and annotation.</title>
        <authorList>
            <consortium name="The Broad Institute Genomics Platform"/>
            <consortium name="The Broad Institute Genome Sequencing Center for Infectious Disease"/>
            <person name="Wu L."/>
            <person name="Ma J."/>
        </authorList>
    </citation>
    <scope>NUCLEOTIDE SEQUENCE [LARGE SCALE GENOMIC DNA]</scope>
    <source>
        <strain evidence="22">KCTC 42456</strain>
    </source>
</reference>
<evidence type="ECO:0000313" key="21">
    <source>
        <dbReference type="EMBL" id="MFD2731006.1"/>
    </source>
</evidence>